<keyword evidence="2" id="KW-1185">Reference proteome</keyword>
<organism evidence="1 2">
    <name type="scientific">Galdieria sulphuraria</name>
    <name type="common">Red alga</name>
    <dbReference type="NCBI Taxonomy" id="130081"/>
    <lineage>
        <taxon>Eukaryota</taxon>
        <taxon>Rhodophyta</taxon>
        <taxon>Bangiophyceae</taxon>
        <taxon>Galdieriales</taxon>
        <taxon>Galdieriaceae</taxon>
        <taxon>Galdieria</taxon>
    </lineage>
</organism>
<gene>
    <name evidence="1" type="ORF">Gasu_11700</name>
</gene>
<dbReference type="RefSeq" id="XP_005708012.1">
    <property type="nucleotide sequence ID" value="XM_005707955.1"/>
</dbReference>
<dbReference type="GeneID" id="17090134"/>
<evidence type="ECO:0000313" key="1">
    <source>
        <dbReference type="EMBL" id="EME31492.1"/>
    </source>
</evidence>
<dbReference type="Proteomes" id="UP000030680">
    <property type="component" value="Unassembled WGS sequence"/>
</dbReference>
<dbReference type="EMBL" id="KB454491">
    <property type="protein sequence ID" value="EME31492.1"/>
    <property type="molecule type" value="Genomic_DNA"/>
</dbReference>
<sequence length="499" mass="57087">MATTKFFLLTCVATKALRRVSRRCVHSFNQSETKLARPEYSAILSARFSEGFKNEETLLLNGTTQSASGNGMFMVSGPPGVGLNTVVDEAVERFMERKDSWQIEEDTKIPRLVIDLDCKESANPIQGVVELLANKVFGHQVLSSESPLKVLQAFQRGWETRGFLATSESTAAREASKVPAIYDEKESFLWQVEKHSKSMATSHPFHSAVQTLLSISQPYLTKQSHSDSPSKRDQVNWYQFCFVVDLLHLVQPLIRVVIILRNFESLLDPSHPNAASREYFHDMLLLRRSKNGKRLPLVVTVHQTLPYVDLHPSIAPSEHLQIFPLRRTQTKAFLKLFGFTCNEKVFEIICKHIGGNCGDLLWFVQLCNDPQPDVKYVKLVLERMKKEREERQRLRLLSAAEKWQVPVVDLVSLLDAAKRIQYRIFVNGHFGAEVWSYDATKAIVDSGLYYRFIDPPMIIPSNLCQSLIPSLCRNLKKTLPVTTLWWYRIKRLTGMYKKI</sequence>
<protein>
    <submittedName>
        <fullName evidence="1">Uncharacterized protein</fullName>
    </submittedName>
</protein>
<dbReference type="KEGG" id="gsl:Gasu_11700"/>
<proteinExistence type="predicted"/>
<evidence type="ECO:0000313" key="2">
    <source>
        <dbReference type="Proteomes" id="UP000030680"/>
    </source>
</evidence>
<name>M2XMS7_GALSU</name>
<dbReference type="AlphaFoldDB" id="M2XMS7"/>
<accession>M2XMS7</accession>
<dbReference type="OrthoDB" id="10309491at2759"/>
<dbReference type="Gramene" id="EME31492">
    <property type="protein sequence ID" value="EME31492"/>
    <property type="gene ID" value="Gasu_11700"/>
</dbReference>
<reference evidence="2" key="1">
    <citation type="journal article" date="2013" name="Science">
        <title>Gene transfer from bacteria and archaea facilitated evolution of an extremophilic eukaryote.</title>
        <authorList>
            <person name="Schonknecht G."/>
            <person name="Chen W.H."/>
            <person name="Ternes C.M."/>
            <person name="Barbier G.G."/>
            <person name="Shrestha R.P."/>
            <person name="Stanke M."/>
            <person name="Brautigam A."/>
            <person name="Baker B.J."/>
            <person name="Banfield J.F."/>
            <person name="Garavito R.M."/>
            <person name="Carr K."/>
            <person name="Wilkerson C."/>
            <person name="Rensing S.A."/>
            <person name="Gagneul D."/>
            <person name="Dickenson N.E."/>
            <person name="Oesterhelt C."/>
            <person name="Lercher M.J."/>
            <person name="Weber A.P."/>
        </authorList>
    </citation>
    <scope>NUCLEOTIDE SEQUENCE [LARGE SCALE GENOMIC DNA]</scope>
    <source>
        <strain evidence="2">074W</strain>
    </source>
</reference>